<dbReference type="Gene3D" id="3.40.50.10540">
    <property type="entry name" value="Crotonobetainyl-coa:carnitine coa-transferase, domain 1"/>
    <property type="match status" value="1"/>
</dbReference>
<dbReference type="PANTHER" id="PTHR48207">
    <property type="entry name" value="SUCCINATE--HYDROXYMETHYLGLUTARATE COA-TRANSFERASE"/>
    <property type="match status" value="1"/>
</dbReference>
<dbReference type="InterPro" id="IPR023606">
    <property type="entry name" value="CoA-Trfase_III_dom_1_sf"/>
</dbReference>
<evidence type="ECO:0000256" key="1">
    <source>
        <dbReference type="ARBA" id="ARBA00022679"/>
    </source>
</evidence>
<dbReference type="Gene3D" id="3.30.1540.10">
    <property type="entry name" value="formyl-coa transferase, domain 3"/>
    <property type="match status" value="1"/>
</dbReference>
<dbReference type="InterPro" id="IPR050483">
    <property type="entry name" value="CoA-transferase_III_domain"/>
</dbReference>
<evidence type="ECO:0000313" key="3">
    <source>
        <dbReference type="Proteomes" id="UP000185596"/>
    </source>
</evidence>
<protein>
    <submittedName>
        <fullName evidence="2">CoA transferase</fullName>
    </submittedName>
</protein>
<gene>
    <name evidence="2" type="ORF">BU204_28930</name>
</gene>
<accession>A0A1Q8CDU8</accession>
<reference evidence="2 3" key="1">
    <citation type="submission" date="2016-12" db="EMBL/GenBank/DDBJ databases">
        <title>The draft genome sequence of Actinophytocola sp. 11-183.</title>
        <authorList>
            <person name="Wang W."/>
            <person name="Yuan L."/>
        </authorList>
    </citation>
    <scope>NUCLEOTIDE SEQUENCE [LARGE SCALE GENOMIC DNA]</scope>
    <source>
        <strain evidence="2 3">11-183</strain>
    </source>
</reference>
<organism evidence="2 3">
    <name type="scientific">Actinophytocola xanthii</name>
    <dbReference type="NCBI Taxonomy" id="1912961"/>
    <lineage>
        <taxon>Bacteria</taxon>
        <taxon>Bacillati</taxon>
        <taxon>Actinomycetota</taxon>
        <taxon>Actinomycetes</taxon>
        <taxon>Pseudonocardiales</taxon>
        <taxon>Pseudonocardiaceae</taxon>
    </lineage>
</organism>
<sequence>MTLALEHLTIVDLSQVMAGPFCCQLLGDLGADVIKVEPVDRGDATREATGHRLPNGESAAFVAVNRNKRSIAIDLRTPGGLAAFHRLVRTADVVVESFRPGVAARLGIDYPSLREVNERIVYASISGFGQTGPYAHRPGYDLIAQAMSGIMSVTGEPTGAPVKSGVPVADLSAGLLCAVGILSACLARTVTGRGQAVDTSLYDAALAMSVWETAELWATGRAPGRLGSAHRVNAPYEAFPTRDSHLTIGANNARLWQRLCVALDRPDLLEDPRFATNTDRVRNRDQLSGELGATLAERDTDEWVELLLAAGVPAGPIRDYAQSCSDPHTLAREMVVEMDHPAEGTVRALGIPVKLSENAGAIRRVPPALGEHTDEILGAVGYSEADIEALRANGAVR</sequence>
<proteinExistence type="predicted"/>
<dbReference type="InterPro" id="IPR003673">
    <property type="entry name" value="CoA-Trfase_fam_III"/>
</dbReference>
<dbReference type="AlphaFoldDB" id="A0A1Q8CDU8"/>
<dbReference type="Proteomes" id="UP000185596">
    <property type="component" value="Unassembled WGS sequence"/>
</dbReference>
<dbReference type="STRING" id="1912961.BU204_28930"/>
<dbReference type="OrthoDB" id="9797653at2"/>
<evidence type="ECO:0000313" key="2">
    <source>
        <dbReference type="EMBL" id="OLF12533.1"/>
    </source>
</evidence>
<dbReference type="SUPFAM" id="SSF89796">
    <property type="entry name" value="CoA-transferase family III (CaiB/BaiF)"/>
    <property type="match status" value="1"/>
</dbReference>
<comment type="caution">
    <text evidence="2">The sequence shown here is derived from an EMBL/GenBank/DDBJ whole genome shotgun (WGS) entry which is preliminary data.</text>
</comment>
<dbReference type="Pfam" id="PF02515">
    <property type="entry name" value="CoA_transf_3"/>
    <property type="match status" value="1"/>
</dbReference>
<dbReference type="GO" id="GO:0008410">
    <property type="term" value="F:CoA-transferase activity"/>
    <property type="evidence" value="ECO:0007669"/>
    <property type="project" value="TreeGrafter"/>
</dbReference>
<dbReference type="InterPro" id="IPR044855">
    <property type="entry name" value="CoA-Trfase_III_dom3_sf"/>
</dbReference>
<name>A0A1Q8CDU8_9PSEU</name>
<keyword evidence="1 2" id="KW-0808">Transferase</keyword>
<keyword evidence="3" id="KW-1185">Reference proteome</keyword>
<dbReference type="EMBL" id="MSIE01000060">
    <property type="protein sequence ID" value="OLF12533.1"/>
    <property type="molecule type" value="Genomic_DNA"/>
</dbReference>
<dbReference type="PANTHER" id="PTHR48207:SF4">
    <property type="entry name" value="BLL6097 PROTEIN"/>
    <property type="match status" value="1"/>
</dbReference>